<dbReference type="PANTHER" id="PTHR43283:SF11">
    <property type="entry name" value="BETA-LACTAMASE-RELATED DOMAIN-CONTAINING PROTEIN"/>
    <property type="match status" value="1"/>
</dbReference>
<dbReference type="EMBL" id="CP011125">
    <property type="protein sequence ID" value="AKF07883.1"/>
    <property type="molecule type" value="Genomic_DNA"/>
</dbReference>
<dbReference type="InterPro" id="IPR050789">
    <property type="entry name" value="Diverse_Enzym_Activities"/>
</dbReference>
<dbReference type="PANTHER" id="PTHR43283">
    <property type="entry name" value="BETA-LACTAMASE-RELATED"/>
    <property type="match status" value="1"/>
</dbReference>
<evidence type="ECO:0000259" key="2">
    <source>
        <dbReference type="Pfam" id="PF00144"/>
    </source>
</evidence>
<gene>
    <name evidence="3" type="ORF">DB32_005032</name>
</gene>
<name>A0A0F6W5K5_9BACT</name>
<dbReference type="KEGG" id="samy:DB32_005032"/>
<dbReference type="InterPro" id="IPR001466">
    <property type="entry name" value="Beta-lactam-related"/>
</dbReference>
<accession>A0A0F6W5K5</accession>
<dbReference type="InterPro" id="IPR012338">
    <property type="entry name" value="Beta-lactam/transpept-like"/>
</dbReference>
<keyword evidence="4" id="KW-1185">Reference proteome</keyword>
<proteinExistence type="predicted"/>
<feature type="domain" description="Beta-lactamase-related" evidence="2">
    <location>
        <begin position="27"/>
        <end position="354"/>
    </location>
</feature>
<dbReference type="Pfam" id="PF00144">
    <property type="entry name" value="Beta-lactamase"/>
    <property type="match status" value="1"/>
</dbReference>
<evidence type="ECO:0000313" key="4">
    <source>
        <dbReference type="Proteomes" id="UP000034883"/>
    </source>
</evidence>
<organism evidence="3 4">
    <name type="scientific">Sandaracinus amylolyticus</name>
    <dbReference type="NCBI Taxonomy" id="927083"/>
    <lineage>
        <taxon>Bacteria</taxon>
        <taxon>Pseudomonadati</taxon>
        <taxon>Myxococcota</taxon>
        <taxon>Polyangia</taxon>
        <taxon>Polyangiales</taxon>
        <taxon>Sandaracinaceae</taxon>
        <taxon>Sandaracinus</taxon>
    </lineage>
</organism>
<dbReference type="Proteomes" id="UP000034883">
    <property type="component" value="Chromosome"/>
</dbReference>
<reference evidence="3 4" key="1">
    <citation type="submission" date="2015-03" db="EMBL/GenBank/DDBJ databases">
        <title>Genome assembly of Sandaracinus amylolyticus DSM 53668.</title>
        <authorList>
            <person name="Sharma G."/>
            <person name="Subramanian S."/>
        </authorList>
    </citation>
    <scope>NUCLEOTIDE SEQUENCE [LARGE SCALE GENOMIC DNA]</scope>
    <source>
        <strain evidence="3 4">DSM 53668</strain>
    </source>
</reference>
<dbReference type="Gene3D" id="3.40.710.10">
    <property type="entry name" value="DD-peptidase/beta-lactamase superfamily"/>
    <property type="match status" value="1"/>
</dbReference>
<dbReference type="STRING" id="927083.DB32_005032"/>
<keyword evidence="1" id="KW-0378">Hydrolase</keyword>
<evidence type="ECO:0000313" key="3">
    <source>
        <dbReference type="EMBL" id="AKF07883.1"/>
    </source>
</evidence>
<protein>
    <submittedName>
        <fullName evidence="3">Beta-lactamase class C</fullName>
    </submittedName>
</protein>
<dbReference type="GO" id="GO:0016787">
    <property type="term" value="F:hydrolase activity"/>
    <property type="evidence" value="ECO:0007669"/>
    <property type="project" value="UniProtKB-KW"/>
</dbReference>
<dbReference type="AlphaFoldDB" id="A0A0F6W5K5"/>
<dbReference type="SUPFAM" id="SSF56601">
    <property type="entry name" value="beta-lactamase/transpeptidase-like"/>
    <property type="match status" value="1"/>
</dbReference>
<sequence length="378" mass="40095">MRHAGAVGGSRRERVRAEARRLLAAGVTGTVFPGATACLSWRSRDGELEWAEASAGTTGGPGAKPVADDTPFDLASLTKPIVSSIALRLVARGAISFDTRADALMPDARGTPGGAATLEQLLTHRSGLAPWGGLYLDVPHDPGTSAARRWILAEACRRPDEGAPGRAVYSDLGYMLAGEMLARAAGRDLDDLLKQEIVRPLGIAEDQMMYAGALAPDRRADLARRCAATERDDWRGVMVRGEVHDENCAALGGVAGHAGMFASARAMATFGRAYLDSRNGKAEFLPQEIVGRALQVRPGGTHRLGWDGKSPENSAAGKRMSAETFGHLGFTGTSIYCDPTRDLVIVLLTNRVCPSRANEKIKGFRPAFHDGVVAVIDG</sequence>
<evidence type="ECO:0000256" key="1">
    <source>
        <dbReference type="ARBA" id="ARBA00022801"/>
    </source>
</evidence>